<accession>A0A444ISF3</accession>
<dbReference type="InterPro" id="IPR006656">
    <property type="entry name" value="Mopterin_OxRdtase"/>
</dbReference>
<dbReference type="Pfam" id="PF00384">
    <property type="entry name" value="Molybdopterin"/>
    <property type="match status" value="1"/>
</dbReference>
<keyword evidence="1" id="KW-0479">Metal-binding</keyword>
<dbReference type="Gene3D" id="3.40.228.10">
    <property type="entry name" value="Dimethylsulfoxide Reductase, domain 2"/>
    <property type="match status" value="1"/>
</dbReference>
<dbReference type="InterPro" id="IPR006963">
    <property type="entry name" value="Mopterin_OxRdtase_4Fe-4S_dom"/>
</dbReference>
<dbReference type="AlphaFoldDB" id="A0A444ISF3"/>
<evidence type="ECO:0000256" key="3">
    <source>
        <dbReference type="ARBA" id="ARBA00023014"/>
    </source>
</evidence>
<keyword evidence="2" id="KW-0408">Iron</keyword>
<evidence type="ECO:0000313" key="5">
    <source>
        <dbReference type="EMBL" id="RWX43692.1"/>
    </source>
</evidence>
<dbReference type="GO" id="GO:0016491">
    <property type="term" value="F:oxidoreductase activity"/>
    <property type="evidence" value="ECO:0007669"/>
    <property type="project" value="InterPro"/>
</dbReference>
<sequence>MSKKIIQSVCRICHGGCGALITVEDGRVVKVTGDPDSPMSKGWMCIKGMSTPEIAHHPDRLSRPLRRKESKAGGWEVLPWENALDEISERVEAIRQKTGPESIALGQGTGRHHYLHTVRFANALGTPNWYEPGLAQCFIPRISVSNLTYGGFVVGDYYGKVKPKCILFWGHNPLVSSADGELAIAARRCLEQGTIGIAVDPRRSETAQRCQLWLPVRPGTDAALALTMIHVIIRDNLYDQGFVEQWTTGFSELTVAAEGCTPEWGEKITGVPASQICEAARLYATTKPAILDWGLGIEQNTNCLQTVRAIACLRALTGNIDVPGGDILGMNILNAYPTLAHTLPKGTRAKRLGAETYKLLGGWRAFMPSAHIPTLLKAMLDNEPYPVRGMLVFGGNPLLTLANSRQVHDALRSLDLLVVADLFMTPTAAMADYVLPAAFWPEVEQVIGYPLVAENMVFAQQKATQYGECRQDEWIMDEISKRLSLPGSEESLSDVINQRLAPLGITYEQLQKKGWVYPEHIYYKYQEKGFRTRSKKIELSSSALARLGTTPFLRTWNRRKVRSVALIYENLFPTSL</sequence>
<reference evidence="5 6" key="1">
    <citation type="submission" date="2017-01" db="EMBL/GenBank/DDBJ databases">
        <title>The cable genome- insights into the physiology and evolution of filamentous bacteria capable of sulfide oxidation via long distance electron transfer.</title>
        <authorList>
            <person name="Schreiber L."/>
            <person name="Bjerg J.T."/>
            <person name="Boggild A."/>
            <person name="Van De Vossenberg J."/>
            <person name="Meysman F."/>
            <person name="Nielsen L.P."/>
            <person name="Schramm A."/>
            <person name="Kjeldsen K.U."/>
        </authorList>
    </citation>
    <scope>NUCLEOTIDE SEQUENCE [LARGE SCALE GENOMIC DNA]</scope>
    <source>
        <strain evidence="5">MCF</strain>
    </source>
</reference>
<dbReference type="Proteomes" id="UP000287853">
    <property type="component" value="Unassembled WGS sequence"/>
</dbReference>
<dbReference type="SUPFAM" id="SSF53706">
    <property type="entry name" value="Formate dehydrogenase/DMSO reductase, domains 1-3"/>
    <property type="match status" value="1"/>
</dbReference>
<organism evidence="5 6">
    <name type="scientific">Candidatus Electrothrix aarhusensis</name>
    <dbReference type="NCBI Taxonomy" id="1859131"/>
    <lineage>
        <taxon>Bacteria</taxon>
        <taxon>Pseudomonadati</taxon>
        <taxon>Thermodesulfobacteriota</taxon>
        <taxon>Desulfobulbia</taxon>
        <taxon>Desulfobulbales</taxon>
        <taxon>Desulfobulbaceae</taxon>
        <taxon>Candidatus Electrothrix</taxon>
    </lineage>
</organism>
<keyword evidence="3" id="KW-0411">Iron-sulfur</keyword>
<dbReference type="PANTHER" id="PTHR43742">
    <property type="entry name" value="TRIMETHYLAMINE-N-OXIDE REDUCTASE"/>
    <property type="match status" value="1"/>
</dbReference>
<keyword evidence="6" id="KW-1185">Reference proteome</keyword>
<comment type="caution">
    <text evidence="5">The sequence shown here is derived from an EMBL/GenBank/DDBJ whole genome shotgun (WGS) entry which is preliminary data.</text>
</comment>
<dbReference type="PROSITE" id="PS51669">
    <property type="entry name" value="4FE4S_MOW_BIS_MGD"/>
    <property type="match status" value="1"/>
</dbReference>
<gene>
    <name evidence="5" type="ORF">H206_02546</name>
</gene>
<dbReference type="Gene3D" id="2.20.25.90">
    <property type="entry name" value="ADC-like domains"/>
    <property type="match status" value="1"/>
</dbReference>
<dbReference type="SMART" id="SM00926">
    <property type="entry name" value="Molybdop_Fe4S4"/>
    <property type="match status" value="1"/>
</dbReference>
<proteinExistence type="predicted"/>
<evidence type="ECO:0000313" key="6">
    <source>
        <dbReference type="Proteomes" id="UP000287853"/>
    </source>
</evidence>
<dbReference type="Pfam" id="PF04879">
    <property type="entry name" value="Molybdop_Fe4S4"/>
    <property type="match status" value="1"/>
</dbReference>
<dbReference type="Gene3D" id="3.40.50.740">
    <property type="match status" value="1"/>
</dbReference>
<protein>
    <submittedName>
        <fullName evidence="5">Anaerobic selenocysteine-containing dehydrogenase</fullName>
    </submittedName>
</protein>
<evidence type="ECO:0000256" key="1">
    <source>
        <dbReference type="ARBA" id="ARBA00022723"/>
    </source>
</evidence>
<dbReference type="EMBL" id="MTKO01000112">
    <property type="protein sequence ID" value="RWX43692.1"/>
    <property type="molecule type" value="Genomic_DNA"/>
</dbReference>
<evidence type="ECO:0000259" key="4">
    <source>
        <dbReference type="PROSITE" id="PS51669"/>
    </source>
</evidence>
<dbReference type="GO" id="GO:0046872">
    <property type="term" value="F:metal ion binding"/>
    <property type="evidence" value="ECO:0007669"/>
    <property type="project" value="UniProtKB-KW"/>
</dbReference>
<dbReference type="GO" id="GO:0051536">
    <property type="term" value="F:iron-sulfur cluster binding"/>
    <property type="evidence" value="ECO:0007669"/>
    <property type="project" value="UniProtKB-KW"/>
</dbReference>
<dbReference type="PANTHER" id="PTHR43742:SF6">
    <property type="entry name" value="OXIDOREDUCTASE YYAE-RELATED"/>
    <property type="match status" value="1"/>
</dbReference>
<evidence type="ECO:0000256" key="2">
    <source>
        <dbReference type="ARBA" id="ARBA00023004"/>
    </source>
</evidence>
<dbReference type="InterPro" id="IPR050612">
    <property type="entry name" value="Prok_Mopterin_Oxidored"/>
</dbReference>
<name>A0A444ISF3_9BACT</name>
<feature type="domain" description="4Fe-4S Mo/W bis-MGD-type" evidence="4">
    <location>
        <begin position="3"/>
        <end position="59"/>
    </location>
</feature>